<dbReference type="RefSeq" id="WP_028257250.1">
    <property type="nucleotide sequence ID" value="NZ_JRNT01000006.1"/>
</dbReference>
<feature type="domain" description="HupH hydrogenase expression protein C-terminal" evidence="2">
    <location>
        <begin position="7"/>
        <end position="121"/>
    </location>
</feature>
<evidence type="ECO:0000313" key="4">
    <source>
        <dbReference type="Proteomes" id="UP000029628"/>
    </source>
</evidence>
<evidence type="ECO:0000313" key="3">
    <source>
        <dbReference type="EMBL" id="KGF47911.1"/>
    </source>
</evidence>
<protein>
    <submittedName>
        <fullName evidence="3">Hydrogenase expression protein HupH</fullName>
    </submittedName>
</protein>
<dbReference type="InterPro" id="IPR038527">
    <property type="entry name" value="HupH_C_sf"/>
</dbReference>
<comment type="similarity">
    <text evidence="1">Belongs to the HupH/HyaF family.</text>
</comment>
<proteinExistence type="inferred from homology"/>
<organism evidence="3 4">
    <name type="scientific">Veillonella montpellierensis DNF00314</name>
    <dbReference type="NCBI Taxonomy" id="1401067"/>
    <lineage>
        <taxon>Bacteria</taxon>
        <taxon>Bacillati</taxon>
        <taxon>Bacillota</taxon>
        <taxon>Negativicutes</taxon>
        <taxon>Veillonellales</taxon>
        <taxon>Veillonellaceae</taxon>
        <taxon>Veillonella</taxon>
    </lineage>
</organism>
<dbReference type="InterPro" id="IPR006894">
    <property type="entry name" value="HupH_Hydgase_express_prot_C"/>
</dbReference>
<dbReference type="eggNOG" id="ENOG50335JY">
    <property type="taxonomic scope" value="Bacteria"/>
</dbReference>
<comment type="caution">
    <text evidence="3">The sequence shown here is derived from an EMBL/GenBank/DDBJ whole genome shotgun (WGS) entry which is preliminary data.</text>
</comment>
<accession>A0A096AMK8</accession>
<dbReference type="EMBL" id="JRNT01000006">
    <property type="protein sequence ID" value="KGF47911.1"/>
    <property type="molecule type" value="Genomic_DNA"/>
</dbReference>
<keyword evidence="4" id="KW-1185">Reference proteome</keyword>
<evidence type="ECO:0000256" key="1">
    <source>
        <dbReference type="ARBA" id="ARBA00010832"/>
    </source>
</evidence>
<sequence>MTNSLSNLQAVLNELKNAMKDFREQGNTYTLYVEKTGLSESEQIELLETLGKGNITIRFDETDQPVEWFESEFSGIWIGIYKNGRDDAIVHTIEVGRYPAVAGAFNEDIIEAEEELQKYIDAADL</sequence>
<reference evidence="3 4" key="1">
    <citation type="submission" date="2014-07" db="EMBL/GenBank/DDBJ databases">
        <authorList>
            <person name="McCorrison J."/>
            <person name="Sanka R."/>
            <person name="Torralba M."/>
            <person name="Gillis M."/>
            <person name="Haft D.H."/>
            <person name="Methe B."/>
            <person name="Sutton G."/>
            <person name="Nelson K.E."/>
        </authorList>
    </citation>
    <scope>NUCLEOTIDE SEQUENCE [LARGE SCALE GENOMIC DNA]</scope>
    <source>
        <strain evidence="3 4">DNF00314</strain>
    </source>
</reference>
<dbReference type="Gene3D" id="3.30.1370.140">
    <property type="entry name" value="HupH hydrogenase expression protein, C-terminal domain"/>
    <property type="match status" value="1"/>
</dbReference>
<name>A0A096AMK8_9FIRM</name>
<dbReference type="Proteomes" id="UP000029628">
    <property type="component" value="Unassembled WGS sequence"/>
</dbReference>
<dbReference type="Pfam" id="PF04809">
    <property type="entry name" value="HupH_C"/>
    <property type="match status" value="1"/>
</dbReference>
<dbReference type="AlphaFoldDB" id="A0A096AMK8"/>
<gene>
    <name evidence="3" type="ORF">HMPREF0872_02140</name>
</gene>
<evidence type="ECO:0000259" key="2">
    <source>
        <dbReference type="Pfam" id="PF04809"/>
    </source>
</evidence>